<gene>
    <name evidence="1" type="ORF">PsorP6_011156</name>
</gene>
<comment type="caution">
    <text evidence="1">The sequence shown here is derived from an EMBL/GenBank/DDBJ whole genome shotgun (WGS) entry which is preliminary data.</text>
</comment>
<dbReference type="Proteomes" id="UP001163321">
    <property type="component" value="Chromosome 6"/>
</dbReference>
<organism evidence="1 2">
    <name type="scientific">Peronosclerospora sorghi</name>
    <dbReference type="NCBI Taxonomy" id="230839"/>
    <lineage>
        <taxon>Eukaryota</taxon>
        <taxon>Sar</taxon>
        <taxon>Stramenopiles</taxon>
        <taxon>Oomycota</taxon>
        <taxon>Peronosporomycetes</taxon>
        <taxon>Peronosporales</taxon>
        <taxon>Peronosporaceae</taxon>
        <taxon>Peronosclerospora</taxon>
    </lineage>
</organism>
<evidence type="ECO:0000313" key="2">
    <source>
        <dbReference type="Proteomes" id="UP001163321"/>
    </source>
</evidence>
<keyword evidence="2" id="KW-1185">Reference proteome</keyword>
<name>A0ACC0VVH5_9STRA</name>
<reference evidence="1 2" key="1">
    <citation type="journal article" date="2022" name="bioRxiv">
        <title>The genome of the oomycete Peronosclerospora sorghi, a cosmopolitan pathogen of maize and sorghum, is inflated with dispersed pseudogenes.</title>
        <authorList>
            <person name="Fletcher K."/>
            <person name="Martin F."/>
            <person name="Isakeit T."/>
            <person name="Cavanaugh K."/>
            <person name="Magill C."/>
            <person name="Michelmore R."/>
        </authorList>
    </citation>
    <scope>NUCLEOTIDE SEQUENCE [LARGE SCALE GENOMIC DNA]</scope>
    <source>
        <strain evidence="1">P6</strain>
    </source>
</reference>
<protein>
    <submittedName>
        <fullName evidence="1">Uncharacterized protein</fullName>
    </submittedName>
</protein>
<accession>A0ACC0VVH5</accession>
<proteinExistence type="predicted"/>
<dbReference type="EMBL" id="CM047585">
    <property type="protein sequence ID" value="KAI9910350.1"/>
    <property type="molecule type" value="Genomic_DNA"/>
</dbReference>
<evidence type="ECO:0000313" key="1">
    <source>
        <dbReference type="EMBL" id="KAI9910350.1"/>
    </source>
</evidence>
<sequence>MAVPTKAAAYVASSPCFTAFRNAQVVSSLAEGSAKKYIGTHNGTFHCDEALAVSMLKLLPRFAPHTILRTRDEAKLTQCEIVVDVGGIYDPETCRFDHHQRSFTTTFDQREIKLSSAGLVYKHFGREIIQVLAAPTTLDEDSLSIVHQKAYKNFIEHIDGIDNGVEVATAGDAKLTYNYQVSTSLSCRVGYLNPRWNEDQSEQRVNEQFQQAMFLTITEFTDAIQDLVHSWLPARKIVEQAVVERFQTHKSGEIVSLPAYCPWKSHLHDLEEKLSIPGQIKFVLYKDETGNMTRVQAINVEPGSFALRKGLLPAWRSLRDQELSHVAGIEGCTFVHNAGFIGGNRTFEGALDMAVNEVTVMSEAEIAPANTEKAPMPDQKPAVRGRYAKFNGTMDVMLLEALQVNNPFTAKHGTRLQMWQNVAESVGMQGFKNPAAISWHTCRDRVTALMKMYTDGKHDKLFKHGTMEENSRKETILREINDTLIRKNHKMAGWTMVDGNGQKSVIMPKTEASSLSTSDSSMPPQKRRKVDASVGVKTAAESDIQEASSSENFRARILELMESKLQFDIDQRQKEAELRAQEIELQKRFLEYLQAK</sequence>